<dbReference type="RefSeq" id="WP_173157475.1">
    <property type="nucleotide sequence ID" value="NZ_AP022871.1"/>
</dbReference>
<evidence type="ECO:0000256" key="5">
    <source>
        <dbReference type="ARBA" id="ARBA00023204"/>
    </source>
</evidence>
<dbReference type="GO" id="GO:0016787">
    <property type="term" value="F:hydrolase activity"/>
    <property type="evidence" value="ECO:0007669"/>
    <property type="project" value="UniProtKB-KW"/>
</dbReference>
<evidence type="ECO:0000256" key="3">
    <source>
        <dbReference type="ARBA" id="ARBA00022763"/>
    </source>
</evidence>
<dbReference type="REBASE" id="395906">
    <property type="entry name" value="V.Psu105367ORF30430P"/>
</dbReference>
<dbReference type="InterPro" id="IPR004603">
    <property type="entry name" value="DNA_mismatch_endonuc_vsr"/>
</dbReference>
<organism evidence="7 8">
    <name type="scientific">Phytohabitans suffuscus</name>
    <dbReference type="NCBI Taxonomy" id="624315"/>
    <lineage>
        <taxon>Bacteria</taxon>
        <taxon>Bacillati</taxon>
        <taxon>Actinomycetota</taxon>
        <taxon>Actinomycetes</taxon>
        <taxon>Micromonosporales</taxon>
        <taxon>Micromonosporaceae</taxon>
    </lineage>
</organism>
<dbReference type="AlphaFoldDB" id="A0A6F8YI01"/>
<dbReference type="CDD" id="cd00221">
    <property type="entry name" value="Vsr"/>
    <property type="match status" value="1"/>
</dbReference>
<evidence type="ECO:0008006" key="9">
    <source>
        <dbReference type="Google" id="ProtNLM"/>
    </source>
</evidence>
<comment type="similarity">
    <text evidence="6">Belongs to the Vsr family.</text>
</comment>
<evidence type="ECO:0000256" key="2">
    <source>
        <dbReference type="ARBA" id="ARBA00022759"/>
    </source>
</evidence>
<keyword evidence="2" id="KW-0255">Endonuclease</keyword>
<dbReference type="GO" id="GO:0006298">
    <property type="term" value="P:mismatch repair"/>
    <property type="evidence" value="ECO:0007669"/>
    <property type="project" value="InterPro"/>
</dbReference>
<evidence type="ECO:0000256" key="4">
    <source>
        <dbReference type="ARBA" id="ARBA00022801"/>
    </source>
</evidence>
<dbReference type="EMBL" id="AP022871">
    <property type="protein sequence ID" value="BCB85732.1"/>
    <property type="molecule type" value="Genomic_DNA"/>
</dbReference>
<dbReference type="Proteomes" id="UP000503011">
    <property type="component" value="Chromosome"/>
</dbReference>
<dbReference type="NCBIfam" id="TIGR00632">
    <property type="entry name" value="vsr"/>
    <property type="match status" value="1"/>
</dbReference>
<keyword evidence="8" id="KW-1185">Reference proteome</keyword>
<evidence type="ECO:0000256" key="6">
    <source>
        <dbReference type="ARBA" id="ARBA00029466"/>
    </source>
</evidence>
<name>A0A6F8YI01_9ACTN</name>
<evidence type="ECO:0000313" key="8">
    <source>
        <dbReference type="Proteomes" id="UP000503011"/>
    </source>
</evidence>
<dbReference type="KEGG" id="psuu:Psuf_030450"/>
<gene>
    <name evidence="7" type="ORF">Psuf_030450</name>
</gene>
<keyword evidence="1" id="KW-0540">Nuclease</keyword>
<dbReference type="Gene3D" id="3.40.960.10">
    <property type="entry name" value="VSR Endonuclease"/>
    <property type="match status" value="1"/>
</dbReference>
<sequence>MSWASSARVRASMLGNRSRDTAPELAVRSAVHALGLRYRVCARPLPHLRRTADLVFTRARVAVFVDGCFWHGCPTHHTPAVSNAAYWAAKVANNCRRDRDTDQRLADAGWQVVRVWEHEDAHSAARRIAETVRDVRSPAGGT</sequence>
<keyword evidence="3" id="KW-0227">DNA damage</keyword>
<accession>A0A6F8YI01</accession>
<reference evidence="7 8" key="1">
    <citation type="submission" date="2020-03" db="EMBL/GenBank/DDBJ databases">
        <title>Whole genome shotgun sequence of Phytohabitans suffuscus NBRC 105367.</title>
        <authorList>
            <person name="Komaki H."/>
            <person name="Tamura T."/>
        </authorList>
    </citation>
    <scope>NUCLEOTIDE SEQUENCE [LARGE SCALE GENOMIC DNA]</scope>
    <source>
        <strain evidence="7 8">NBRC 105367</strain>
    </source>
</reference>
<dbReference type="InterPro" id="IPR011335">
    <property type="entry name" value="Restrct_endonuc-II-like"/>
</dbReference>
<protein>
    <recommendedName>
        <fullName evidence="9">Very short patch repair endonuclease</fullName>
    </recommendedName>
</protein>
<dbReference type="SUPFAM" id="SSF52980">
    <property type="entry name" value="Restriction endonuclease-like"/>
    <property type="match status" value="1"/>
</dbReference>
<keyword evidence="5" id="KW-0234">DNA repair</keyword>
<keyword evidence="4" id="KW-0378">Hydrolase</keyword>
<evidence type="ECO:0000313" key="7">
    <source>
        <dbReference type="EMBL" id="BCB85732.1"/>
    </source>
</evidence>
<dbReference type="Pfam" id="PF03852">
    <property type="entry name" value="Vsr"/>
    <property type="match status" value="1"/>
</dbReference>
<reference evidence="7 8" key="2">
    <citation type="submission" date="2020-03" db="EMBL/GenBank/DDBJ databases">
        <authorList>
            <person name="Ichikawa N."/>
            <person name="Kimura A."/>
            <person name="Kitahashi Y."/>
            <person name="Uohara A."/>
        </authorList>
    </citation>
    <scope>NUCLEOTIDE SEQUENCE [LARGE SCALE GENOMIC DNA]</scope>
    <source>
        <strain evidence="7 8">NBRC 105367</strain>
    </source>
</reference>
<proteinExistence type="inferred from homology"/>
<dbReference type="GO" id="GO:0004519">
    <property type="term" value="F:endonuclease activity"/>
    <property type="evidence" value="ECO:0007669"/>
    <property type="project" value="UniProtKB-KW"/>
</dbReference>
<evidence type="ECO:0000256" key="1">
    <source>
        <dbReference type="ARBA" id="ARBA00022722"/>
    </source>
</evidence>